<name>A0A918ZP18_9ACTN</name>
<organism evidence="2 3">
    <name type="scientific">Streptomyces longispororuber</name>
    <dbReference type="NCBI Taxonomy" id="68230"/>
    <lineage>
        <taxon>Bacteria</taxon>
        <taxon>Bacillati</taxon>
        <taxon>Actinomycetota</taxon>
        <taxon>Actinomycetes</taxon>
        <taxon>Kitasatosporales</taxon>
        <taxon>Streptomycetaceae</taxon>
        <taxon>Streptomyces</taxon>
    </lineage>
</organism>
<comment type="caution">
    <text evidence="2">The sequence shown here is derived from an EMBL/GenBank/DDBJ whole genome shotgun (WGS) entry which is preliminary data.</text>
</comment>
<sequence>MVHHAPGTTINGWGPAPAGVWTVAAMRVPSRMTTVVRDTDAAPPSNEAVPTARPPPDSAADTTLP</sequence>
<evidence type="ECO:0000313" key="2">
    <source>
        <dbReference type="EMBL" id="GHE63005.1"/>
    </source>
</evidence>
<evidence type="ECO:0000256" key="1">
    <source>
        <dbReference type="SAM" id="MobiDB-lite"/>
    </source>
</evidence>
<reference evidence="2" key="2">
    <citation type="submission" date="2020-09" db="EMBL/GenBank/DDBJ databases">
        <authorList>
            <person name="Sun Q."/>
            <person name="Ohkuma M."/>
        </authorList>
    </citation>
    <scope>NUCLEOTIDE SEQUENCE</scope>
    <source>
        <strain evidence="2">JCM 4784</strain>
    </source>
</reference>
<dbReference type="Proteomes" id="UP000608024">
    <property type="component" value="Unassembled WGS sequence"/>
</dbReference>
<reference evidence="2" key="1">
    <citation type="journal article" date="2014" name="Int. J. Syst. Evol. Microbiol.">
        <title>Complete genome sequence of Corynebacterium casei LMG S-19264T (=DSM 44701T), isolated from a smear-ripened cheese.</title>
        <authorList>
            <consortium name="US DOE Joint Genome Institute (JGI-PGF)"/>
            <person name="Walter F."/>
            <person name="Albersmeier A."/>
            <person name="Kalinowski J."/>
            <person name="Ruckert C."/>
        </authorList>
    </citation>
    <scope>NUCLEOTIDE SEQUENCE</scope>
    <source>
        <strain evidence="2">JCM 4784</strain>
    </source>
</reference>
<accession>A0A918ZP18</accession>
<keyword evidence="3" id="KW-1185">Reference proteome</keyword>
<dbReference type="AlphaFoldDB" id="A0A918ZP18"/>
<proteinExistence type="predicted"/>
<protein>
    <submittedName>
        <fullName evidence="2">Uncharacterized protein</fullName>
    </submittedName>
</protein>
<gene>
    <name evidence="2" type="ORF">GCM10018785_34960</name>
</gene>
<evidence type="ECO:0000313" key="3">
    <source>
        <dbReference type="Proteomes" id="UP000608024"/>
    </source>
</evidence>
<feature type="region of interest" description="Disordered" evidence="1">
    <location>
        <begin position="35"/>
        <end position="65"/>
    </location>
</feature>
<dbReference type="EMBL" id="BNBT01000047">
    <property type="protein sequence ID" value="GHE63005.1"/>
    <property type="molecule type" value="Genomic_DNA"/>
</dbReference>